<organism evidence="2 3">
    <name type="scientific">Phyllostomus discolor</name>
    <name type="common">pale spear-nosed bat</name>
    <dbReference type="NCBI Taxonomy" id="89673"/>
    <lineage>
        <taxon>Eukaryota</taxon>
        <taxon>Metazoa</taxon>
        <taxon>Chordata</taxon>
        <taxon>Craniata</taxon>
        <taxon>Vertebrata</taxon>
        <taxon>Euteleostomi</taxon>
        <taxon>Mammalia</taxon>
        <taxon>Eutheria</taxon>
        <taxon>Laurasiatheria</taxon>
        <taxon>Chiroptera</taxon>
        <taxon>Yangochiroptera</taxon>
        <taxon>Phyllostomidae</taxon>
        <taxon>Phyllostominae</taxon>
        <taxon>Phyllostomus</taxon>
    </lineage>
</organism>
<evidence type="ECO:0000313" key="3">
    <source>
        <dbReference type="Proteomes" id="UP000664940"/>
    </source>
</evidence>
<feature type="region of interest" description="Disordered" evidence="1">
    <location>
        <begin position="45"/>
        <end position="77"/>
    </location>
</feature>
<accession>A0A834DLV7</accession>
<sequence length="108" mass="11642">MGGLTGFSSLAEGYMRLDDSGIGAPSAEFLDSPGTALDHPFLKAFQASSSSSPETRTDVGTSSQVSSLRRPEEDDMAFFERRYQERIKMEKAAKHAGKAPLPSNTKPT</sequence>
<dbReference type="EMBL" id="JABVXQ010000011">
    <property type="protein sequence ID" value="KAF6085821.1"/>
    <property type="molecule type" value="Genomic_DNA"/>
</dbReference>
<evidence type="ECO:0000313" key="2">
    <source>
        <dbReference type="EMBL" id="KAF6085821.1"/>
    </source>
</evidence>
<feature type="compositionally biased region" description="Polar residues" evidence="1">
    <location>
        <begin position="46"/>
        <end position="67"/>
    </location>
</feature>
<evidence type="ECO:0000256" key="1">
    <source>
        <dbReference type="SAM" id="MobiDB-lite"/>
    </source>
</evidence>
<protein>
    <submittedName>
        <fullName evidence="2">Family with sequence similarity 221 member A</fullName>
    </submittedName>
</protein>
<gene>
    <name evidence="2" type="ORF">HJG60_004846</name>
</gene>
<dbReference type="Proteomes" id="UP000664940">
    <property type="component" value="Unassembled WGS sequence"/>
</dbReference>
<reference evidence="2 3" key="1">
    <citation type="journal article" date="2020" name="Nature">
        <title>Six reference-quality genomes reveal evolution of bat adaptations.</title>
        <authorList>
            <person name="Jebb D."/>
            <person name="Huang Z."/>
            <person name="Pippel M."/>
            <person name="Hughes G.M."/>
            <person name="Lavrichenko K."/>
            <person name="Devanna P."/>
            <person name="Winkler S."/>
            <person name="Jermiin L.S."/>
            <person name="Skirmuntt E.C."/>
            <person name="Katzourakis A."/>
            <person name="Burkitt-Gray L."/>
            <person name="Ray D.A."/>
            <person name="Sullivan K.A.M."/>
            <person name="Roscito J.G."/>
            <person name="Kirilenko B.M."/>
            <person name="Davalos L.M."/>
            <person name="Corthals A.P."/>
            <person name="Power M.L."/>
            <person name="Jones G."/>
            <person name="Ransome R.D."/>
            <person name="Dechmann D.K.N."/>
            <person name="Locatelli A.G."/>
            <person name="Puechmaille S.J."/>
            <person name="Fedrigo O."/>
            <person name="Jarvis E.D."/>
            <person name="Hiller M."/>
            <person name="Vernes S.C."/>
            <person name="Myers E.W."/>
            <person name="Teeling E.C."/>
        </authorList>
    </citation>
    <scope>NUCLEOTIDE SEQUENCE [LARGE SCALE GENOMIC DNA]</scope>
    <source>
        <strain evidence="2">Bat1K_MPI-CBG_1</strain>
    </source>
</reference>
<proteinExistence type="predicted"/>
<dbReference type="AlphaFoldDB" id="A0A834DLV7"/>
<name>A0A834DLV7_9CHIR</name>
<comment type="caution">
    <text evidence="2">The sequence shown here is derived from an EMBL/GenBank/DDBJ whole genome shotgun (WGS) entry which is preliminary data.</text>
</comment>